<name>A0A426YJQ4_ENSVE</name>
<dbReference type="AlphaFoldDB" id="A0A426YJQ4"/>
<evidence type="ECO:0000313" key="1">
    <source>
        <dbReference type="EMBL" id="RRT51991.1"/>
    </source>
</evidence>
<dbReference type="Proteomes" id="UP000287651">
    <property type="component" value="Unassembled WGS sequence"/>
</dbReference>
<evidence type="ECO:0000313" key="2">
    <source>
        <dbReference type="Proteomes" id="UP000287651"/>
    </source>
</evidence>
<comment type="caution">
    <text evidence="1">The sequence shown here is derived from an EMBL/GenBank/DDBJ whole genome shotgun (WGS) entry which is preliminary data.</text>
</comment>
<reference evidence="1 2" key="1">
    <citation type="journal article" date="2014" name="Agronomy (Basel)">
        <title>A Draft Genome Sequence for Ensete ventricosum, the Drought-Tolerant Tree Against Hunger.</title>
        <authorList>
            <person name="Harrison J."/>
            <person name="Moore K.A."/>
            <person name="Paszkiewicz K."/>
            <person name="Jones T."/>
            <person name="Grant M."/>
            <person name="Ambacheew D."/>
            <person name="Muzemil S."/>
            <person name="Studholme D.J."/>
        </authorList>
    </citation>
    <scope>NUCLEOTIDE SEQUENCE [LARGE SCALE GENOMIC DNA]</scope>
</reference>
<protein>
    <submittedName>
        <fullName evidence="1">Uncharacterized protein</fullName>
    </submittedName>
</protein>
<dbReference type="EMBL" id="AMZH03011928">
    <property type="protein sequence ID" value="RRT51991.1"/>
    <property type="molecule type" value="Genomic_DNA"/>
</dbReference>
<organism evidence="1 2">
    <name type="scientific">Ensete ventricosum</name>
    <name type="common">Abyssinian banana</name>
    <name type="synonym">Musa ensete</name>
    <dbReference type="NCBI Taxonomy" id="4639"/>
    <lineage>
        <taxon>Eukaryota</taxon>
        <taxon>Viridiplantae</taxon>
        <taxon>Streptophyta</taxon>
        <taxon>Embryophyta</taxon>
        <taxon>Tracheophyta</taxon>
        <taxon>Spermatophyta</taxon>
        <taxon>Magnoliopsida</taxon>
        <taxon>Liliopsida</taxon>
        <taxon>Zingiberales</taxon>
        <taxon>Musaceae</taxon>
        <taxon>Ensete</taxon>
    </lineage>
</organism>
<gene>
    <name evidence="1" type="ORF">B296_00034544</name>
</gene>
<accession>A0A426YJQ4</accession>
<proteinExistence type="predicted"/>
<sequence>MCSPGVLVPPSSSTVAQGRRRIENYGSKFLVPTTTSPLGVRPVHMEEEEEEEMGEEIRVAGNDGGPCAVGHLHHCTGITWESREGKKAQPGFPFSSFSKMKEDDQKPIAPWLHLHVAG</sequence>